<comment type="caution">
    <text evidence="8">The sequence shown here is derived from an EMBL/GenBank/DDBJ whole genome shotgun (WGS) entry which is preliminary data.</text>
</comment>
<dbReference type="AlphaFoldDB" id="A0AA39WWE3"/>
<dbReference type="SUPFAM" id="SSF57701">
    <property type="entry name" value="Zn2/Cys6 DNA-binding domain"/>
    <property type="match status" value="1"/>
</dbReference>
<dbReference type="SMART" id="SM00906">
    <property type="entry name" value="Fungal_trans"/>
    <property type="match status" value="1"/>
</dbReference>
<feature type="region of interest" description="Disordered" evidence="6">
    <location>
        <begin position="845"/>
        <end position="890"/>
    </location>
</feature>
<feature type="compositionally biased region" description="Pro residues" evidence="6">
    <location>
        <begin position="136"/>
        <end position="145"/>
    </location>
</feature>
<dbReference type="InterPro" id="IPR007219">
    <property type="entry name" value="XnlR_reg_dom"/>
</dbReference>
<keyword evidence="4" id="KW-0804">Transcription</keyword>
<organism evidence="8 9">
    <name type="scientific">Immersiella caudata</name>
    <dbReference type="NCBI Taxonomy" id="314043"/>
    <lineage>
        <taxon>Eukaryota</taxon>
        <taxon>Fungi</taxon>
        <taxon>Dikarya</taxon>
        <taxon>Ascomycota</taxon>
        <taxon>Pezizomycotina</taxon>
        <taxon>Sordariomycetes</taxon>
        <taxon>Sordariomycetidae</taxon>
        <taxon>Sordariales</taxon>
        <taxon>Lasiosphaeriaceae</taxon>
        <taxon>Immersiella</taxon>
    </lineage>
</organism>
<feature type="compositionally biased region" description="Low complexity" evidence="6">
    <location>
        <begin position="875"/>
        <end position="890"/>
    </location>
</feature>
<feature type="region of interest" description="Disordered" evidence="6">
    <location>
        <begin position="1"/>
        <end position="21"/>
    </location>
</feature>
<reference evidence="8" key="1">
    <citation type="submission" date="2023-06" db="EMBL/GenBank/DDBJ databases">
        <title>Genome-scale phylogeny and comparative genomics of the fungal order Sordariales.</title>
        <authorList>
            <consortium name="Lawrence Berkeley National Laboratory"/>
            <person name="Hensen N."/>
            <person name="Bonometti L."/>
            <person name="Westerberg I."/>
            <person name="Brannstrom I.O."/>
            <person name="Guillou S."/>
            <person name="Cros-Aarteil S."/>
            <person name="Calhoun S."/>
            <person name="Haridas S."/>
            <person name="Kuo A."/>
            <person name="Mondo S."/>
            <person name="Pangilinan J."/>
            <person name="Riley R."/>
            <person name="Labutti K."/>
            <person name="Andreopoulos B."/>
            <person name="Lipzen A."/>
            <person name="Chen C."/>
            <person name="Yanf M."/>
            <person name="Daum C."/>
            <person name="Ng V."/>
            <person name="Clum A."/>
            <person name="Steindorff A."/>
            <person name="Ohm R."/>
            <person name="Martin F."/>
            <person name="Silar P."/>
            <person name="Natvig D."/>
            <person name="Lalanne C."/>
            <person name="Gautier V."/>
            <person name="Ament-Velasquez S.L."/>
            <person name="Kruys A."/>
            <person name="Hutchinson M.I."/>
            <person name="Powell A.J."/>
            <person name="Barry K."/>
            <person name="Miller A.N."/>
            <person name="Grigoriev I.V."/>
            <person name="Debuchy R."/>
            <person name="Gladieux P."/>
            <person name="Thoren M.H."/>
            <person name="Johannesson H."/>
        </authorList>
    </citation>
    <scope>NUCLEOTIDE SEQUENCE</scope>
    <source>
        <strain evidence="8">CBS 606.72</strain>
    </source>
</reference>
<evidence type="ECO:0000313" key="8">
    <source>
        <dbReference type="EMBL" id="KAK0622873.1"/>
    </source>
</evidence>
<evidence type="ECO:0000256" key="4">
    <source>
        <dbReference type="ARBA" id="ARBA00023163"/>
    </source>
</evidence>
<dbReference type="Pfam" id="PF00172">
    <property type="entry name" value="Zn_clus"/>
    <property type="match status" value="1"/>
</dbReference>
<dbReference type="EMBL" id="JAULSU010000003">
    <property type="protein sequence ID" value="KAK0622873.1"/>
    <property type="molecule type" value="Genomic_DNA"/>
</dbReference>
<dbReference type="PROSITE" id="PS50048">
    <property type="entry name" value="ZN2_CY6_FUNGAL_2"/>
    <property type="match status" value="1"/>
</dbReference>
<feature type="compositionally biased region" description="Polar residues" evidence="6">
    <location>
        <begin position="1"/>
        <end position="16"/>
    </location>
</feature>
<feature type="compositionally biased region" description="Low complexity" evidence="6">
    <location>
        <begin position="153"/>
        <end position="168"/>
    </location>
</feature>
<feature type="domain" description="Zn(2)-C6 fungal-type" evidence="7">
    <location>
        <begin position="28"/>
        <end position="58"/>
    </location>
</feature>
<dbReference type="Pfam" id="PF04082">
    <property type="entry name" value="Fungal_trans"/>
    <property type="match status" value="1"/>
</dbReference>
<dbReference type="PANTHER" id="PTHR47338">
    <property type="entry name" value="ZN(II)2CYS6 TRANSCRIPTION FACTOR (EUROFUNG)-RELATED"/>
    <property type="match status" value="1"/>
</dbReference>
<feature type="compositionally biased region" description="Low complexity" evidence="6">
    <location>
        <begin position="681"/>
        <end position="694"/>
    </location>
</feature>
<evidence type="ECO:0000256" key="6">
    <source>
        <dbReference type="SAM" id="MobiDB-lite"/>
    </source>
</evidence>
<proteinExistence type="predicted"/>
<dbReference type="GO" id="GO:0005634">
    <property type="term" value="C:nucleus"/>
    <property type="evidence" value="ECO:0007669"/>
    <property type="project" value="UniProtKB-SubCell"/>
</dbReference>
<dbReference type="PROSITE" id="PS00463">
    <property type="entry name" value="ZN2_CY6_FUNGAL_1"/>
    <property type="match status" value="1"/>
</dbReference>
<keyword evidence="5" id="KW-0539">Nucleus</keyword>
<keyword evidence="9" id="KW-1185">Reference proteome</keyword>
<feature type="compositionally biased region" description="Polar residues" evidence="6">
    <location>
        <begin position="845"/>
        <end position="874"/>
    </location>
</feature>
<dbReference type="CDD" id="cd00067">
    <property type="entry name" value="GAL4"/>
    <property type="match status" value="1"/>
</dbReference>
<comment type="subcellular location">
    <subcellularLocation>
        <location evidence="1">Nucleus</location>
    </subcellularLocation>
</comment>
<dbReference type="InterPro" id="IPR050815">
    <property type="entry name" value="TF_fung"/>
</dbReference>
<dbReference type="SMART" id="SM00066">
    <property type="entry name" value="GAL4"/>
    <property type="match status" value="1"/>
</dbReference>
<accession>A0AA39WWE3</accession>
<dbReference type="GO" id="GO:0006351">
    <property type="term" value="P:DNA-templated transcription"/>
    <property type="evidence" value="ECO:0007669"/>
    <property type="project" value="InterPro"/>
</dbReference>
<dbReference type="InterPro" id="IPR001138">
    <property type="entry name" value="Zn2Cys6_DnaBD"/>
</dbReference>
<dbReference type="InterPro" id="IPR036864">
    <property type="entry name" value="Zn2-C6_fun-type_DNA-bd_sf"/>
</dbReference>
<dbReference type="PANTHER" id="PTHR47338:SF10">
    <property type="entry name" value="TRANSCRIPTION FACTOR DOMAIN-CONTAINING PROTEIN-RELATED"/>
    <property type="match status" value="1"/>
</dbReference>
<feature type="region of interest" description="Disordered" evidence="6">
    <location>
        <begin position="127"/>
        <end position="173"/>
    </location>
</feature>
<feature type="compositionally biased region" description="Polar residues" evidence="6">
    <location>
        <begin position="745"/>
        <end position="758"/>
    </location>
</feature>
<dbReference type="Gene3D" id="4.10.240.10">
    <property type="entry name" value="Zn(2)-C6 fungal-type DNA-binding domain"/>
    <property type="match status" value="1"/>
</dbReference>
<keyword evidence="2" id="KW-0479">Metal-binding</keyword>
<dbReference type="GO" id="GO:0003677">
    <property type="term" value="F:DNA binding"/>
    <property type="evidence" value="ECO:0007669"/>
    <property type="project" value="InterPro"/>
</dbReference>
<evidence type="ECO:0000256" key="5">
    <source>
        <dbReference type="ARBA" id="ARBA00023242"/>
    </source>
</evidence>
<evidence type="ECO:0000256" key="2">
    <source>
        <dbReference type="ARBA" id="ARBA00022723"/>
    </source>
</evidence>
<sequence>MSTSPENAPTGSSGATDHSDPAVVEPLACTSCRSRKLKCDRRKPICTRCAKVRGECIYPESRRKPAFKRRNVKELEERLAQVEGFLKNAGKPARAASFGTSSGGAGDLPSVALATGTGVDSELDDLFFTSNYDEPPQNPNPPPTFPSKQNQFSSPSSDSPGSDDQPGGELFGLGRFESLPPHEMIEDLHAIYFETQQSFIPLIHRARYTQAFYATAPHVRPPMALQYAIWAIAANGHEKYSRYYDIFYRRARQYLENDELKGYGEHFVTLAHAQAWALVGTNEARTMHFTKAAMSSARCVRLVEMMGFHRLDDPSKDDNPMAWITDPPKDLIELEERRRVFWGVFCMDAHATISTGWPTLVDLSQVTTHLPCTEESFNSGTPEKTATLKAVLGGFQYSTFAATVVTCHIFTQLLKHVHRPRPDDSPEDYAGGKYWKRHRELDNTLSSSFMFLPERFRLPKYCRDPVAIYQNLNLHASVICLHNSACDKVDKHKLPDHIKQASRMRCLTSAYEIVNIMKMTSNVTTRYKTPLVALSLYCAASVFIAQEKENPEKGDKESLAFLVSCMEAISRQHVITRAYLNHLILDMHHSGIDALVSFLNTCKVHSACGYNIPLLARSSASFGSQPQPPLPLSRPHPPLGPNGKCGFDHGPEKTGCPSAAEKIVNHFGDTDAPGSKRKRTSGPSSTGKSPPQGGVPHQFRVDNLFQQKVPSKIQSHTSKLGLGCGDPDMWASIVGGGRPVRLPHRSSTPLSSDNNDGKTTAPAPGAQEALLRFAMTGSAEFLFERTVAPAELLTTATAPAPARNEPDPASADIMEDTGNFFESMDGQWDNLVDPDLFSQMTTTMLANGGSNNQEGLGASQDGSDPWSQLLSSATDGWDGAAAAAERGGGE</sequence>
<dbReference type="GO" id="GO:0008270">
    <property type="term" value="F:zinc ion binding"/>
    <property type="evidence" value="ECO:0007669"/>
    <property type="project" value="InterPro"/>
</dbReference>
<evidence type="ECO:0000256" key="3">
    <source>
        <dbReference type="ARBA" id="ARBA00023015"/>
    </source>
</evidence>
<feature type="region of interest" description="Disordered" evidence="6">
    <location>
        <begin position="623"/>
        <end position="698"/>
    </location>
</feature>
<name>A0AA39WWE3_9PEZI</name>
<evidence type="ECO:0000313" key="9">
    <source>
        <dbReference type="Proteomes" id="UP001175000"/>
    </source>
</evidence>
<dbReference type="GO" id="GO:0000981">
    <property type="term" value="F:DNA-binding transcription factor activity, RNA polymerase II-specific"/>
    <property type="evidence" value="ECO:0007669"/>
    <property type="project" value="InterPro"/>
</dbReference>
<dbReference type="Proteomes" id="UP001175000">
    <property type="component" value="Unassembled WGS sequence"/>
</dbReference>
<protein>
    <recommendedName>
        <fullName evidence="7">Zn(2)-C6 fungal-type domain-containing protein</fullName>
    </recommendedName>
</protein>
<feature type="compositionally biased region" description="Pro residues" evidence="6">
    <location>
        <begin position="626"/>
        <end position="640"/>
    </location>
</feature>
<keyword evidence="3" id="KW-0805">Transcription regulation</keyword>
<evidence type="ECO:0000259" key="7">
    <source>
        <dbReference type="PROSITE" id="PS50048"/>
    </source>
</evidence>
<dbReference type="CDD" id="cd12148">
    <property type="entry name" value="fungal_TF_MHR"/>
    <property type="match status" value="1"/>
</dbReference>
<feature type="region of interest" description="Disordered" evidence="6">
    <location>
        <begin position="734"/>
        <end position="763"/>
    </location>
</feature>
<gene>
    <name evidence="8" type="ORF">B0T14DRAFT_514669</name>
</gene>
<evidence type="ECO:0000256" key="1">
    <source>
        <dbReference type="ARBA" id="ARBA00004123"/>
    </source>
</evidence>